<evidence type="ECO:0000256" key="1">
    <source>
        <dbReference type="ARBA" id="ARBA00004651"/>
    </source>
</evidence>
<accession>A0A7W7DDI4</accession>
<dbReference type="PANTHER" id="PTHR30482:SF10">
    <property type="entry name" value="HIGH-AFFINITY BRANCHED-CHAIN AMINO ACID TRANSPORT PROTEIN BRAE"/>
    <property type="match status" value="1"/>
</dbReference>
<feature type="transmembrane region" description="Helical" evidence="7">
    <location>
        <begin position="557"/>
        <end position="579"/>
    </location>
</feature>
<evidence type="ECO:0000256" key="4">
    <source>
        <dbReference type="ARBA" id="ARBA00022989"/>
    </source>
</evidence>
<feature type="transmembrane region" description="Helical" evidence="7">
    <location>
        <begin position="522"/>
        <end position="541"/>
    </location>
</feature>
<keyword evidence="2" id="KW-1003">Cell membrane</keyword>
<dbReference type="EMBL" id="JACHND010000001">
    <property type="protein sequence ID" value="MBB4704554.1"/>
    <property type="molecule type" value="Genomic_DNA"/>
</dbReference>
<evidence type="ECO:0000313" key="8">
    <source>
        <dbReference type="EMBL" id="MBB4704554.1"/>
    </source>
</evidence>
<gene>
    <name evidence="8" type="ORF">BJ982_006098</name>
</gene>
<keyword evidence="4 7" id="KW-1133">Transmembrane helix</keyword>
<feature type="transmembrane region" description="Helical" evidence="7">
    <location>
        <begin position="58"/>
        <end position="77"/>
    </location>
</feature>
<feature type="transmembrane region" description="Helical" evidence="7">
    <location>
        <begin position="472"/>
        <end position="490"/>
    </location>
</feature>
<dbReference type="CDD" id="cd06581">
    <property type="entry name" value="TM_PBP1_LivM_like"/>
    <property type="match status" value="1"/>
</dbReference>
<feature type="transmembrane region" description="Helical" evidence="7">
    <location>
        <begin position="392"/>
        <end position="415"/>
    </location>
</feature>
<reference evidence="8 9" key="1">
    <citation type="submission" date="2020-08" db="EMBL/GenBank/DDBJ databases">
        <title>Sequencing the genomes of 1000 actinobacteria strains.</title>
        <authorList>
            <person name="Klenk H.-P."/>
        </authorList>
    </citation>
    <scope>NUCLEOTIDE SEQUENCE [LARGE SCALE GENOMIC DNA]</scope>
    <source>
        <strain evidence="8 9">DSM 45784</strain>
    </source>
</reference>
<evidence type="ECO:0000256" key="6">
    <source>
        <dbReference type="SAM" id="MobiDB-lite"/>
    </source>
</evidence>
<proteinExistence type="predicted"/>
<dbReference type="RefSeq" id="WP_184885664.1">
    <property type="nucleotide sequence ID" value="NZ_BOOV01000019.1"/>
</dbReference>
<dbReference type="CDD" id="cd06582">
    <property type="entry name" value="TM_PBP1_LivH_like"/>
    <property type="match status" value="1"/>
</dbReference>
<feature type="transmembrane region" description="Helical" evidence="7">
    <location>
        <begin position="210"/>
        <end position="229"/>
    </location>
</feature>
<keyword evidence="9" id="KW-1185">Reference proteome</keyword>
<feature type="transmembrane region" description="Helical" evidence="7">
    <location>
        <begin position="422"/>
        <end position="442"/>
    </location>
</feature>
<dbReference type="AlphaFoldDB" id="A0A7W7DDI4"/>
<feature type="transmembrane region" description="Helical" evidence="7">
    <location>
        <begin position="260"/>
        <end position="276"/>
    </location>
</feature>
<name>A0A7W7DDI4_9ACTN</name>
<feature type="transmembrane region" description="Helical" evidence="7">
    <location>
        <begin position="89"/>
        <end position="111"/>
    </location>
</feature>
<dbReference type="GO" id="GO:0015658">
    <property type="term" value="F:branched-chain amino acid transmembrane transporter activity"/>
    <property type="evidence" value="ECO:0007669"/>
    <property type="project" value="InterPro"/>
</dbReference>
<keyword evidence="3 7" id="KW-0812">Transmembrane</keyword>
<feature type="transmembrane region" description="Helical" evidence="7">
    <location>
        <begin position="313"/>
        <end position="332"/>
    </location>
</feature>
<dbReference type="Proteomes" id="UP000542210">
    <property type="component" value="Unassembled WGS sequence"/>
</dbReference>
<feature type="transmembrane region" description="Helical" evidence="7">
    <location>
        <begin position="139"/>
        <end position="156"/>
    </location>
</feature>
<protein>
    <submittedName>
        <fullName evidence="8">ABC-type branched-subunit amino acid transport system permease subunit</fullName>
    </submittedName>
</protein>
<feature type="region of interest" description="Disordered" evidence="6">
    <location>
        <begin position="631"/>
        <end position="651"/>
    </location>
</feature>
<evidence type="ECO:0000256" key="2">
    <source>
        <dbReference type="ARBA" id="ARBA00022475"/>
    </source>
</evidence>
<dbReference type="GO" id="GO:0005886">
    <property type="term" value="C:plasma membrane"/>
    <property type="evidence" value="ECO:0007669"/>
    <property type="project" value="UniProtKB-SubCell"/>
</dbReference>
<dbReference type="InterPro" id="IPR043428">
    <property type="entry name" value="LivM-like"/>
</dbReference>
<feature type="transmembrane region" description="Helical" evidence="7">
    <location>
        <begin position="6"/>
        <end position="27"/>
    </location>
</feature>
<evidence type="ECO:0000256" key="5">
    <source>
        <dbReference type="ARBA" id="ARBA00023136"/>
    </source>
</evidence>
<dbReference type="Pfam" id="PF02653">
    <property type="entry name" value="BPD_transp_2"/>
    <property type="match status" value="2"/>
</dbReference>
<feature type="transmembrane region" description="Helical" evidence="7">
    <location>
        <begin position="367"/>
        <end position="386"/>
    </location>
</feature>
<evidence type="ECO:0000256" key="3">
    <source>
        <dbReference type="ARBA" id="ARBA00022692"/>
    </source>
</evidence>
<evidence type="ECO:0000313" key="9">
    <source>
        <dbReference type="Proteomes" id="UP000542210"/>
    </source>
</evidence>
<dbReference type="InterPro" id="IPR001851">
    <property type="entry name" value="ABC_transp_permease"/>
</dbReference>
<organism evidence="8 9">
    <name type="scientific">Sphaerisporangium siamense</name>
    <dbReference type="NCBI Taxonomy" id="795645"/>
    <lineage>
        <taxon>Bacteria</taxon>
        <taxon>Bacillati</taxon>
        <taxon>Actinomycetota</taxon>
        <taxon>Actinomycetes</taxon>
        <taxon>Streptosporangiales</taxon>
        <taxon>Streptosporangiaceae</taxon>
        <taxon>Sphaerisporangium</taxon>
    </lineage>
</organism>
<feature type="transmembrane region" description="Helical" evidence="7">
    <location>
        <begin position="236"/>
        <end position="254"/>
    </location>
</feature>
<dbReference type="PANTHER" id="PTHR30482">
    <property type="entry name" value="HIGH-AFFINITY BRANCHED-CHAIN AMINO ACID TRANSPORT SYSTEM PERMEASE"/>
    <property type="match status" value="1"/>
</dbReference>
<evidence type="ECO:0000256" key="7">
    <source>
        <dbReference type="SAM" id="Phobius"/>
    </source>
</evidence>
<sequence>MLLPFVISGLALGSVYALSGVGIVVLFRATGVLNLAYGAIGALSALVAWQLIEDGQSPGLAYAVAPALAAVLSGLYGRLLSPLVARRDPLVKAVCTLGFALVLLGFCFWYWSDDPRTLSLPTDEFGWDVGSARVTGTQAFAFLLAVGLTVAAAILLRRSRMGTQMRALAGDREISALLGVRILRVETVAWVVSGAVAGITGLVLADLTRLEAGTLTFLVIASLAAGVVGRFRSIGVTLAGGLAVGLLEGIGGAFTTVAPYRAVAPFAVAVLVILWLQRRSARARRGSTVEIRSAESAATATAHPQPPGDWRRVLWVALALLAGTAVLAVVVPMVADGYWVRVITSAAIFAVPSAGIGLLYGRLGLVSLGQVALLGVGGWVALRLSFATELPFPLVVLLAGAATCLVGIVYGLPALRLSGIDLALVTLMAGGAFQVAFNAAGFPDGGGGFLGRVAGEVQRSMPRPSFAASDSAYFRLTIVCAVLALILVLVHQRRRAGRAWAAIRESEAGALATGIAITRYKLWAFALAAFITGVAGAFLAANSGRLDPIAFRASDSVLLFAVVLIGGAYGLTGAIVAGVMGQILPAVLDSVGINGNLILVVFGIGLMHALITAPRGIGGQLEGLAALLRPKRRDPDPVPEAEPETEAVGAK</sequence>
<comment type="caution">
    <text evidence="8">The sequence shown here is derived from an EMBL/GenBank/DDBJ whole genome shotgun (WGS) entry which is preliminary data.</text>
</comment>
<feature type="transmembrane region" description="Helical" evidence="7">
    <location>
        <begin position="182"/>
        <end position="204"/>
    </location>
</feature>
<feature type="transmembrane region" description="Helical" evidence="7">
    <location>
        <begin position="34"/>
        <end position="52"/>
    </location>
</feature>
<feature type="transmembrane region" description="Helical" evidence="7">
    <location>
        <begin position="591"/>
        <end position="611"/>
    </location>
</feature>
<comment type="subcellular location">
    <subcellularLocation>
        <location evidence="1">Cell membrane</location>
        <topology evidence="1">Multi-pass membrane protein</topology>
    </subcellularLocation>
</comment>
<feature type="transmembrane region" description="Helical" evidence="7">
    <location>
        <begin position="338"/>
        <end position="360"/>
    </location>
</feature>
<keyword evidence="5 7" id="KW-0472">Membrane</keyword>